<reference evidence="3 4" key="2">
    <citation type="submission" date="2017-10" db="EMBL/GenBank/DDBJ databases">
        <title>Genome analyses suggest a sexual origin of heterokaryosis in a supposedly ancient asexual fungus.</title>
        <authorList>
            <person name="Corradi N."/>
            <person name="Sedzielewska K."/>
            <person name="Noel J."/>
            <person name="Charron P."/>
            <person name="Farinelli L."/>
            <person name="Marton T."/>
            <person name="Kruger M."/>
            <person name="Pelin A."/>
            <person name="Brachmann A."/>
            <person name="Corradi N."/>
        </authorList>
    </citation>
    <scope>NUCLEOTIDE SEQUENCE [LARGE SCALE GENOMIC DNA]</scope>
    <source>
        <strain evidence="3 4">A1</strain>
    </source>
</reference>
<evidence type="ECO:0000313" key="3">
    <source>
        <dbReference type="EMBL" id="PKC59832.1"/>
    </source>
</evidence>
<evidence type="ECO:0000313" key="4">
    <source>
        <dbReference type="Proteomes" id="UP000232688"/>
    </source>
</evidence>
<dbReference type="Proteomes" id="UP000684084">
    <property type="component" value="Unassembled WGS sequence"/>
</dbReference>
<feature type="region of interest" description="Disordered" evidence="1">
    <location>
        <begin position="125"/>
        <end position="147"/>
    </location>
</feature>
<dbReference type="Proteomes" id="UP000232688">
    <property type="component" value="Unassembled WGS sequence"/>
</dbReference>
<organism evidence="3 4">
    <name type="scientific">Rhizophagus irregularis</name>
    <dbReference type="NCBI Taxonomy" id="588596"/>
    <lineage>
        <taxon>Eukaryota</taxon>
        <taxon>Fungi</taxon>
        <taxon>Fungi incertae sedis</taxon>
        <taxon>Mucoromycota</taxon>
        <taxon>Glomeromycotina</taxon>
        <taxon>Glomeromycetes</taxon>
        <taxon>Glomerales</taxon>
        <taxon>Glomeraceae</taxon>
        <taxon>Rhizophagus</taxon>
    </lineage>
</organism>
<feature type="compositionally biased region" description="Basic residues" evidence="1">
    <location>
        <begin position="97"/>
        <end position="106"/>
    </location>
</feature>
<dbReference type="VEuPathDB" id="FungiDB:RhiirFUN_005550"/>
<comment type="caution">
    <text evidence="3">The sequence shown here is derived from an EMBL/GenBank/DDBJ whole genome shotgun (WGS) entry which is preliminary data.</text>
</comment>
<dbReference type="OrthoDB" id="2425717at2759"/>
<name>A0A2I1EZ08_9GLOM</name>
<evidence type="ECO:0000313" key="2">
    <source>
        <dbReference type="EMBL" id="CAB5358681.1"/>
    </source>
</evidence>
<reference evidence="2" key="3">
    <citation type="submission" date="2020-05" db="EMBL/GenBank/DDBJ databases">
        <authorList>
            <person name="Rincon C."/>
            <person name="Sanders R I."/>
            <person name="Robbins C."/>
            <person name="Chaturvedi A."/>
        </authorList>
    </citation>
    <scope>NUCLEOTIDE SEQUENCE</scope>
    <source>
        <strain evidence="2">CHB12</strain>
    </source>
</reference>
<proteinExistence type="predicted"/>
<accession>A0A2I1EZ08</accession>
<reference evidence="3 4" key="1">
    <citation type="submission" date="2017-10" db="EMBL/GenBank/DDBJ databases">
        <title>Extensive intraspecific genome diversity in a model arbuscular mycorrhizal fungus.</title>
        <authorList>
            <person name="Chen E.C.H."/>
            <person name="Morin E."/>
            <person name="Baudet D."/>
            <person name="Noel J."/>
            <person name="Ndikumana S."/>
            <person name="Charron P."/>
            <person name="St-Onge C."/>
            <person name="Giorgi J."/>
            <person name="Grigoriev I.V."/>
            <person name="Roux C."/>
            <person name="Martin F.M."/>
            <person name="Corradi N."/>
        </authorList>
    </citation>
    <scope>NUCLEOTIDE SEQUENCE [LARGE SCALE GENOMIC DNA]</scope>
    <source>
        <strain evidence="3 4">A1</strain>
    </source>
</reference>
<gene>
    <name evidence="2" type="ORF">CHRIB12_LOCUS7349</name>
    <name evidence="3" type="ORF">RhiirA1_468879</name>
</gene>
<evidence type="ECO:0000256" key="1">
    <source>
        <dbReference type="SAM" id="MobiDB-lite"/>
    </source>
</evidence>
<dbReference type="VEuPathDB" id="FungiDB:FUN_024719"/>
<sequence>MVDPFLKTHYRRGATDLTPEQIEEIRHLKNKVPTYMIVRDYHIRKERVHDIWNNCERSQQSKKYILAEILSTDKIAEHSISDSSPTHEPVCLSKAQNKQKKKALRSKSIRVSDGLSEIVSGSIETKKETDSFDESSPSPPLNISQESEDIVELYKKANIETEKVRANSRNLKSKLTTGI</sequence>
<dbReference type="AlphaFoldDB" id="A0A2I1EZ08"/>
<protein>
    <submittedName>
        <fullName evidence="3">Uncharacterized protein</fullName>
    </submittedName>
</protein>
<dbReference type="EMBL" id="CAGKOT010000013">
    <property type="protein sequence ID" value="CAB5358681.1"/>
    <property type="molecule type" value="Genomic_DNA"/>
</dbReference>
<feature type="region of interest" description="Disordered" evidence="1">
    <location>
        <begin position="79"/>
        <end position="106"/>
    </location>
</feature>
<dbReference type="EMBL" id="LLXH01001253">
    <property type="protein sequence ID" value="PKC59832.1"/>
    <property type="molecule type" value="Genomic_DNA"/>
</dbReference>
<dbReference type="VEuPathDB" id="FungiDB:RhiirA1_468879"/>